<keyword evidence="3" id="KW-1185">Reference proteome</keyword>
<feature type="compositionally biased region" description="Acidic residues" evidence="1">
    <location>
        <begin position="163"/>
        <end position="174"/>
    </location>
</feature>
<feature type="compositionally biased region" description="Low complexity" evidence="1">
    <location>
        <begin position="124"/>
        <end position="139"/>
    </location>
</feature>
<proteinExistence type="predicted"/>
<reference evidence="2 3" key="1">
    <citation type="submission" date="2023-01" db="EMBL/GenBank/DDBJ databases">
        <title>Analysis of 21 Apiospora genomes using comparative genomics revels a genus with tremendous synthesis potential of carbohydrate active enzymes and secondary metabolites.</title>
        <authorList>
            <person name="Sorensen T."/>
        </authorList>
    </citation>
    <scope>NUCLEOTIDE SEQUENCE [LARGE SCALE GENOMIC DNA]</scope>
    <source>
        <strain evidence="2 3">CBS 33761</strain>
    </source>
</reference>
<gene>
    <name evidence="2" type="ORF">PG993_004780</name>
</gene>
<dbReference type="EMBL" id="JAQQWK010000003">
    <property type="protein sequence ID" value="KAK8044756.1"/>
    <property type="molecule type" value="Genomic_DNA"/>
</dbReference>
<dbReference type="Proteomes" id="UP001444661">
    <property type="component" value="Unassembled WGS sequence"/>
</dbReference>
<protein>
    <submittedName>
        <fullName evidence="2">Uncharacterized protein</fullName>
    </submittedName>
</protein>
<feature type="region of interest" description="Disordered" evidence="1">
    <location>
        <begin position="374"/>
        <end position="412"/>
    </location>
</feature>
<name>A0ABR1TDQ3_9PEZI</name>
<evidence type="ECO:0000256" key="1">
    <source>
        <dbReference type="SAM" id="MobiDB-lite"/>
    </source>
</evidence>
<accession>A0ABR1TDQ3</accession>
<feature type="region of interest" description="Disordered" evidence="1">
    <location>
        <begin position="1"/>
        <end position="181"/>
    </location>
</feature>
<feature type="compositionally biased region" description="Basic and acidic residues" evidence="1">
    <location>
        <begin position="26"/>
        <end position="37"/>
    </location>
</feature>
<feature type="compositionally biased region" description="Low complexity" evidence="1">
    <location>
        <begin position="55"/>
        <end position="65"/>
    </location>
</feature>
<feature type="compositionally biased region" description="Basic and acidic residues" evidence="1">
    <location>
        <begin position="383"/>
        <end position="393"/>
    </location>
</feature>
<comment type="caution">
    <text evidence="2">The sequence shown here is derived from an EMBL/GenBank/DDBJ whole genome shotgun (WGS) entry which is preliminary data.</text>
</comment>
<evidence type="ECO:0000313" key="2">
    <source>
        <dbReference type="EMBL" id="KAK8044756.1"/>
    </source>
</evidence>
<organism evidence="2 3">
    <name type="scientific">Apiospora rasikravindrae</name>
    <dbReference type="NCBI Taxonomy" id="990691"/>
    <lineage>
        <taxon>Eukaryota</taxon>
        <taxon>Fungi</taxon>
        <taxon>Dikarya</taxon>
        <taxon>Ascomycota</taxon>
        <taxon>Pezizomycotina</taxon>
        <taxon>Sordariomycetes</taxon>
        <taxon>Xylariomycetidae</taxon>
        <taxon>Amphisphaeriales</taxon>
        <taxon>Apiosporaceae</taxon>
        <taxon>Apiospora</taxon>
    </lineage>
</organism>
<evidence type="ECO:0000313" key="3">
    <source>
        <dbReference type="Proteomes" id="UP001444661"/>
    </source>
</evidence>
<feature type="compositionally biased region" description="Low complexity" evidence="1">
    <location>
        <begin position="249"/>
        <end position="258"/>
    </location>
</feature>
<feature type="compositionally biased region" description="Basic residues" evidence="1">
    <location>
        <begin position="85"/>
        <end position="101"/>
    </location>
</feature>
<sequence>MHSSSNGGQRNGNIHPEPSTESTGGEGRDTKAGDYRKEHHRRRDEHRRQHHHQRTSTSHKYSSSSGERRSGNTHAKPHSSSSQQHHPHPRHSSSRHHKSRGVSKSSSSSSKPLPRVYTSYKYGSSAARDAESSSAVPASSQPPPPPVSRRGDLVPPSTAPTIPEEEEEEEDEDMLDRRASMSVGPWDSISVAGLNPDQYQAYLAAAKEQYQEPGGEADAAATTVEPIHVPSSSSNGRSRRQHHSHQGTSYSSSHGRSSNMPPPPRYSHGSEVPWQDSAYHSGIGNRISASSQTRQLPAYTSHDYVHNQQQEQPQPAVASYRAVEPRPGYTMNSAYRTMPGYEDSGYGYHDGYDGAVGNGDVVEESDRMNFQFEEDGERRRVRGSRERTVRRSSGESALSEGMGSPELRRGTY</sequence>
<feature type="region of interest" description="Disordered" evidence="1">
    <location>
        <begin position="209"/>
        <end position="334"/>
    </location>
</feature>
<feature type="compositionally biased region" description="Basic residues" evidence="1">
    <location>
        <begin position="38"/>
        <end position="54"/>
    </location>
</feature>
<feature type="compositionally biased region" description="Polar residues" evidence="1">
    <location>
        <begin position="1"/>
        <end position="12"/>
    </location>
</feature>
<feature type="compositionally biased region" description="Low complexity" evidence="1">
    <location>
        <begin position="102"/>
        <end position="112"/>
    </location>
</feature>